<evidence type="ECO:0000256" key="1">
    <source>
        <dbReference type="ARBA" id="ARBA00004613"/>
    </source>
</evidence>
<evidence type="ECO:0000313" key="8">
    <source>
        <dbReference type="RefSeq" id="XP_022316163.1"/>
    </source>
</evidence>
<feature type="signal peptide" evidence="5">
    <location>
        <begin position="1"/>
        <end position="18"/>
    </location>
</feature>
<evidence type="ECO:0000256" key="3">
    <source>
        <dbReference type="ARBA" id="ARBA00022729"/>
    </source>
</evidence>
<keyword evidence="4" id="KW-0175">Coiled coil</keyword>
<comment type="subcellular location">
    <subcellularLocation>
        <location evidence="1">Secreted</location>
    </subcellularLocation>
</comment>
<evidence type="ECO:0000256" key="4">
    <source>
        <dbReference type="SAM" id="Coils"/>
    </source>
</evidence>
<dbReference type="Pfam" id="PF00386">
    <property type="entry name" value="C1q"/>
    <property type="match status" value="1"/>
</dbReference>
<keyword evidence="7" id="KW-1185">Reference proteome</keyword>
<feature type="chain" id="PRO_5034190087" evidence="5">
    <location>
        <begin position="19"/>
        <end position="288"/>
    </location>
</feature>
<evidence type="ECO:0000259" key="6">
    <source>
        <dbReference type="PROSITE" id="PS50871"/>
    </source>
</evidence>
<dbReference type="SUPFAM" id="SSF49842">
    <property type="entry name" value="TNF-like"/>
    <property type="match status" value="1"/>
</dbReference>
<evidence type="ECO:0000256" key="5">
    <source>
        <dbReference type="SAM" id="SignalP"/>
    </source>
</evidence>
<dbReference type="OrthoDB" id="6151356at2759"/>
<keyword evidence="3 5" id="KW-0732">Signal</keyword>
<feature type="domain" description="C1q" evidence="6">
    <location>
        <begin position="154"/>
        <end position="288"/>
    </location>
</feature>
<dbReference type="Proteomes" id="UP000694844">
    <property type="component" value="Chromosome 2"/>
</dbReference>
<dbReference type="AlphaFoldDB" id="A0A8B8CJZ5"/>
<feature type="coiled-coil region" evidence="4">
    <location>
        <begin position="65"/>
        <end position="99"/>
    </location>
</feature>
<protein>
    <submittedName>
        <fullName evidence="8">Uncharacterized protein LOC111119888</fullName>
    </submittedName>
</protein>
<gene>
    <name evidence="8" type="primary">LOC111119888</name>
</gene>
<dbReference type="PRINTS" id="PR00007">
    <property type="entry name" value="COMPLEMNTC1Q"/>
</dbReference>
<name>A0A8B8CJZ5_CRAVI</name>
<dbReference type="PANTHER" id="PTHR22923:SF116">
    <property type="entry name" value="C1Q DOMAIN-CONTAINING PROTEIN"/>
    <property type="match status" value="1"/>
</dbReference>
<keyword evidence="2" id="KW-0964">Secreted</keyword>
<dbReference type="PROSITE" id="PS50871">
    <property type="entry name" value="C1Q"/>
    <property type="match status" value="1"/>
</dbReference>
<reference evidence="8" key="1">
    <citation type="submission" date="2025-08" db="UniProtKB">
        <authorList>
            <consortium name="RefSeq"/>
        </authorList>
    </citation>
    <scope>IDENTIFICATION</scope>
    <source>
        <tissue evidence="8">Whole sample</tissue>
    </source>
</reference>
<proteinExistence type="predicted"/>
<sequence>MQFSGLVLGLILFGSVVCRGDDDMNFSNQDVMPALDDYVKRLVEREVHSMMVEWRNSQRVQDAKIRALQSDLHQERLLRKELEARIDILEEQCKTTSEISAVRQSNVTTDTIYNAAGAEKLNRTDPLTSTTNVTTKRNGEGSKFRRLLIGQEPTPHNTVAFYAYMSHDLAAPSAGHVLVFDVIKTNVGSAYNHHDGIFTAPSTGSYVFSWTVTSWYHSYVYSELMVNSSSFGKLLTNSDEINDEHVASSVVAVALTQGDVVYVRVAGSKGTLASRGNILTSFTGWKLF</sequence>
<dbReference type="Gene3D" id="2.60.120.40">
    <property type="match status" value="1"/>
</dbReference>
<dbReference type="InterPro" id="IPR001073">
    <property type="entry name" value="C1q_dom"/>
</dbReference>
<organism evidence="7 8">
    <name type="scientific">Crassostrea virginica</name>
    <name type="common">Eastern oyster</name>
    <dbReference type="NCBI Taxonomy" id="6565"/>
    <lineage>
        <taxon>Eukaryota</taxon>
        <taxon>Metazoa</taxon>
        <taxon>Spiralia</taxon>
        <taxon>Lophotrochozoa</taxon>
        <taxon>Mollusca</taxon>
        <taxon>Bivalvia</taxon>
        <taxon>Autobranchia</taxon>
        <taxon>Pteriomorphia</taxon>
        <taxon>Ostreida</taxon>
        <taxon>Ostreoidea</taxon>
        <taxon>Ostreidae</taxon>
        <taxon>Crassostrea</taxon>
    </lineage>
</organism>
<dbReference type="InterPro" id="IPR008983">
    <property type="entry name" value="Tumour_necrosis_fac-like_dom"/>
</dbReference>
<dbReference type="InterPro" id="IPR050822">
    <property type="entry name" value="Cerebellin_Synaptic_Org"/>
</dbReference>
<dbReference type="SMART" id="SM00110">
    <property type="entry name" value="C1Q"/>
    <property type="match status" value="1"/>
</dbReference>
<dbReference type="GeneID" id="111119888"/>
<evidence type="ECO:0000313" key="7">
    <source>
        <dbReference type="Proteomes" id="UP000694844"/>
    </source>
</evidence>
<dbReference type="PANTHER" id="PTHR22923">
    <property type="entry name" value="CEREBELLIN-RELATED"/>
    <property type="match status" value="1"/>
</dbReference>
<dbReference type="KEGG" id="cvn:111119888"/>
<dbReference type="GO" id="GO:0005576">
    <property type="term" value="C:extracellular region"/>
    <property type="evidence" value="ECO:0007669"/>
    <property type="project" value="UniProtKB-SubCell"/>
</dbReference>
<dbReference type="RefSeq" id="XP_022316163.1">
    <property type="nucleotide sequence ID" value="XM_022460455.1"/>
</dbReference>
<evidence type="ECO:0000256" key="2">
    <source>
        <dbReference type="ARBA" id="ARBA00022525"/>
    </source>
</evidence>
<accession>A0A8B8CJZ5</accession>